<protein>
    <recommendedName>
        <fullName evidence="2">Phage major capsid protein</fullName>
    </recommendedName>
</protein>
<evidence type="ECO:0008006" key="2">
    <source>
        <dbReference type="Google" id="ProtNLM"/>
    </source>
</evidence>
<proteinExistence type="predicted"/>
<gene>
    <name evidence="1" type="ORF">LCGC14_0527410</name>
</gene>
<reference evidence="1" key="1">
    <citation type="journal article" date="2015" name="Nature">
        <title>Complex archaea that bridge the gap between prokaryotes and eukaryotes.</title>
        <authorList>
            <person name="Spang A."/>
            <person name="Saw J.H."/>
            <person name="Jorgensen S.L."/>
            <person name="Zaremba-Niedzwiedzka K."/>
            <person name="Martijn J."/>
            <person name="Lind A.E."/>
            <person name="van Eijk R."/>
            <person name="Schleper C."/>
            <person name="Guy L."/>
            <person name="Ettema T.J."/>
        </authorList>
    </citation>
    <scope>NUCLEOTIDE SEQUENCE</scope>
</reference>
<evidence type="ECO:0000313" key="1">
    <source>
        <dbReference type="EMBL" id="KKN60870.1"/>
    </source>
</evidence>
<organism evidence="1">
    <name type="scientific">marine sediment metagenome</name>
    <dbReference type="NCBI Taxonomy" id="412755"/>
    <lineage>
        <taxon>unclassified sequences</taxon>
        <taxon>metagenomes</taxon>
        <taxon>ecological metagenomes</taxon>
    </lineage>
</organism>
<accession>A0A0F9RWU3</accession>
<sequence length="297" mass="30976">MTITTTAELGDTIPTVIEEARFTAQFKAIMANLVWRITKERGDGKTVNIPYWGEVVAVGLTEGVDMTNASAMEDTNVQITPAEVGVKIILTDKLIRDNMNDVKAAAGRILGDAMEKKRDQDLLGQLDDATVSIGGSSTALTMGAIAAGRALLSGNATATGGPAPMPYTCVHHPFTLLDLVDIVTPLVPIAGSASAAGAWSGGAEDILRNYSVGRLFGMPIVEDGNLDIATSTAGKGGVFAAGLGGGIILATANEWSVEPERDASLRGWELNIVGEYGVGEYLPGWIVELFNDATTPA</sequence>
<dbReference type="Pfam" id="PF25209">
    <property type="entry name" value="Phage_capsid_4"/>
    <property type="match status" value="1"/>
</dbReference>
<dbReference type="EMBL" id="LAZR01000679">
    <property type="protein sequence ID" value="KKN60870.1"/>
    <property type="molecule type" value="Genomic_DNA"/>
</dbReference>
<dbReference type="AlphaFoldDB" id="A0A0F9RWU3"/>
<name>A0A0F9RWU3_9ZZZZ</name>
<comment type="caution">
    <text evidence="1">The sequence shown here is derived from an EMBL/GenBank/DDBJ whole genome shotgun (WGS) entry which is preliminary data.</text>
</comment>